<evidence type="ECO:0000256" key="1">
    <source>
        <dbReference type="SAM" id="MobiDB-lite"/>
    </source>
</evidence>
<name>A0ABM3HSH2_9MYRT</name>
<feature type="domain" description="PHL" evidence="3">
    <location>
        <begin position="688"/>
        <end position="838"/>
    </location>
</feature>
<feature type="compositionally biased region" description="Polar residues" evidence="1">
    <location>
        <begin position="31"/>
        <end position="40"/>
    </location>
</feature>
<feature type="compositionally biased region" description="Basic and acidic residues" evidence="1">
    <location>
        <begin position="485"/>
        <end position="500"/>
    </location>
</feature>
<dbReference type="PANTHER" id="PTHR13526:SF8">
    <property type="entry name" value="TRANSCRIPTION FACTOR SPT20 HOMOLOG"/>
    <property type="match status" value="1"/>
</dbReference>
<feature type="domain" description="Spt20-like SEP" evidence="2">
    <location>
        <begin position="81"/>
        <end position="231"/>
    </location>
</feature>
<feature type="region of interest" description="Disordered" evidence="1">
    <location>
        <begin position="369"/>
        <end position="400"/>
    </location>
</feature>
<feature type="compositionally biased region" description="Polar residues" evidence="1">
    <location>
        <begin position="610"/>
        <end position="620"/>
    </location>
</feature>
<keyword evidence="4" id="KW-1185">Reference proteome</keyword>
<dbReference type="Proteomes" id="UP000827889">
    <property type="component" value="Chromosome 8"/>
</dbReference>
<feature type="region of interest" description="Disordered" evidence="1">
    <location>
        <begin position="540"/>
        <end position="576"/>
    </location>
</feature>
<dbReference type="Pfam" id="PF12090">
    <property type="entry name" value="Spt20_SEP"/>
    <property type="match status" value="1"/>
</dbReference>
<reference evidence="5" key="1">
    <citation type="submission" date="2025-08" db="UniProtKB">
        <authorList>
            <consortium name="RefSeq"/>
        </authorList>
    </citation>
    <scope>IDENTIFICATION</scope>
    <source>
        <tissue evidence="5">Leaf</tissue>
    </source>
</reference>
<evidence type="ECO:0000259" key="3">
    <source>
        <dbReference type="Pfam" id="PF20474"/>
    </source>
</evidence>
<protein>
    <submittedName>
        <fullName evidence="5">Protein PHYTOCHROME-DEPENDENT LATE-FLOWERING</fullName>
    </submittedName>
</protein>
<feature type="compositionally biased region" description="Low complexity" evidence="1">
    <location>
        <begin position="884"/>
        <end position="895"/>
    </location>
</feature>
<feature type="region of interest" description="Disordered" evidence="1">
    <location>
        <begin position="1241"/>
        <end position="1337"/>
    </location>
</feature>
<dbReference type="Pfam" id="PF20474">
    <property type="entry name" value="PHL"/>
    <property type="match status" value="1"/>
</dbReference>
<proteinExistence type="predicted"/>
<dbReference type="GeneID" id="115744751"/>
<dbReference type="PANTHER" id="PTHR13526">
    <property type="entry name" value="TRANSCRIPTION FACTOR SPT20 HOMOLOG"/>
    <property type="match status" value="1"/>
</dbReference>
<sequence>MGVSFKLSKTGRKFSPKPSLIQPEAREDDVSQNSKGTSRLGSKEGSSARKIEDTKSQVGKEASGVSASFFSTDENPISAGDEVSFTLNLFPDGYSIGKPLESDTLQHASKFLRPYNRTSESLFSAIECGRLPGDLLDDLPCVYIDGSLICEVRDYRKYASNKGPHLPDVVDSPVVTKVRLKISLENIVKDIPSIYNSWTYGDLMEVESRILKALQPQLCLDPTPKLDRLSKSPVPEKLHMTLSSLHKKRLRHVPEISVTSSNKIHGKKICIDRAPERSDSGIIQGNVLSHVHENLGAQCAGAGNTLALRPKGYIPDASFPTLPMMSQQQRYQMLAGNVRGMQDRGASPGGQDTMISYSDSNSTISLHAKRENQDGQTSPRSSFNKRPRLAHGVPDGTQQQPLGLQMENFHASDLNLKNTLLQQQVISRGIQFGNASMQKFPQQALEGVLNPEVAAASLPSGPMGMRHRAKEEQLDTQMDATEVNRNRSDVQTVETEKDRMGPQQPQLQQRLPNHPYMRTGFSQASWNNVNHHIDSHLKKEEQIQKRKSVQSPRVSGGTLAQSPLSSKSGEFSSGSVGPQYGAAAVTPVPGLLPKEKAAITAVPPVGGTGSLTSSANDSTMRQNQAQAAAKRRQNSLPKTPVISGVGSPASVSNIGVALNASSPSVGTPPLVDQTMLERFSKIDMIMIRHQLNRKENKADYPVRKPGPFPTDSLLLSLHNVSNDENFKEDSCARPLSKSLVGGSTNICKTRFLNFVQPERYLQGNVVSYRAQTSLIMSEKLSDGTVAMHYGDVEDGDILASEEHLPTLPNTHLADLLAAQLCSLMIRDGFHVEDRVQLKLTRMNLAPNSQPNAPGIPHNNSIADVPHYPEGVLGQSSGEVLNTANSGNVSLGSSVNIPPHARMLPPGNPHSSQIASVMPGVSVPGRPQQLDSQSSLQQQAQQLQQQPLHNQNPTVQQRLAQFPRSPMMLGTNPLSHLNASQNTNMQLGNHMANKPSPLHLQMLQQQQPQQQQQQSQQHQQSQLQRKLMMSMAGANLVGLGGISNTMSMAGAKGMGGAGISAPMGQMSNIGNVGQNPMNMAQASHISNSMTQRLPSGALSPAQTALLASKLRLVPPNRAVLGGTQSGIAGVSGARPVHPGSGGLSMLGTGINRANISQAQHAAMGAMGPPKLMGMNPYMNQQQSPQQQQQPMQLQLQHQQQQMQLQQQQQQLQQQPQQLHLQQQQMQQQQQLHQLETTSPLQAVMSPPQIGSPSNMAIPQLSSQSQQQQQQSSPQQMSQRTPMSPQQISSGTMHGMSAGNPEACPASPQLSSQTLGSVGSINNSPMELQGVNKSNLSSA</sequence>
<evidence type="ECO:0000313" key="5">
    <source>
        <dbReference type="RefSeq" id="XP_048139527.1"/>
    </source>
</evidence>
<feature type="region of interest" description="Disordered" evidence="1">
    <location>
        <begin position="1001"/>
        <end position="1025"/>
    </location>
</feature>
<feature type="compositionally biased region" description="Basic and acidic residues" evidence="1">
    <location>
        <begin position="46"/>
        <end position="55"/>
    </location>
</feature>
<feature type="compositionally biased region" description="Low complexity" evidence="1">
    <location>
        <begin position="1179"/>
        <end position="1193"/>
    </location>
</feature>
<feature type="compositionally biased region" description="Polar residues" evidence="1">
    <location>
        <begin position="873"/>
        <end position="883"/>
    </location>
</feature>
<feature type="compositionally biased region" description="Polar residues" evidence="1">
    <location>
        <begin position="847"/>
        <end position="861"/>
    </location>
</feature>
<organism evidence="4 5">
    <name type="scientific">Rhodamnia argentea</name>
    <dbReference type="NCBI Taxonomy" id="178133"/>
    <lineage>
        <taxon>Eukaryota</taxon>
        <taxon>Viridiplantae</taxon>
        <taxon>Streptophyta</taxon>
        <taxon>Embryophyta</taxon>
        <taxon>Tracheophyta</taxon>
        <taxon>Spermatophyta</taxon>
        <taxon>Magnoliopsida</taxon>
        <taxon>eudicotyledons</taxon>
        <taxon>Gunneridae</taxon>
        <taxon>Pentapetalae</taxon>
        <taxon>rosids</taxon>
        <taxon>malvids</taxon>
        <taxon>Myrtales</taxon>
        <taxon>Myrtaceae</taxon>
        <taxon>Myrtoideae</taxon>
        <taxon>Myrteae</taxon>
        <taxon>Australasian group</taxon>
        <taxon>Rhodamnia</taxon>
    </lineage>
</organism>
<dbReference type="InterPro" id="IPR046467">
    <property type="entry name" value="PHL_dom"/>
</dbReference>
<evidence type="ECO:0000259" key="2">
    <source>
        <dbReference type="Pfam" id="PF12090"/>
    </source>
</evidence>
<evidence type="ECO:0000313" key="4">
    <source>
        <dbReference type="Proteomes" id="UP000827889"/>
    </source>
</evidence>
<feature type="compositionally biased region" description="Low complexity" evidence="1">
    <location>
        <begin position="1257"/>
        <end position="1285"/>
    </location>
</feature>
<accession>A0ABM3HSH2</accession>
<dbReference type="InterPro" id="IPR046468">
    <property type="entry name" value="Spt20-like_SEP"/>
</dbReference>
<feature type="compositionally biased region" description="Low complexity" evidence="1">
    <location>
        <begin position="562"/>
        <end position="576"/>
    </location>
</feature>
<feature type="region of interest" description="Disordered" evidence="1">
    <location>
        <begin position="847"/>
        <end position="951"/>
    </location>
</feature>
<feature type="compositionally biased region" description="Low complexity" evidence="1">
    <location>
        <begin position="1001"/>
        <end position="1023"/>
    </location>
</feature>
<gene>
    <name evidence="5" type="primary">LOC115744751</name>
</gene>
<feature type="compositionally biased region" description="Polar residues" evidence="1">
    <location>
        <begin position="1306"/>
        <end position="1337"/>
    </location>
</feature>
<dbReference type="RefSeq" id="XP_048139527.1">
    <property type="nucleotide sequence ID" value="XM_048283570.1"/>
</dbReference>
<dbReference type="InterPro" id="IPR021950">
    <property type="entry name" value="Spt20"/>
</dbReference>
<feature type="region of interest" description="Disordered" evidence="1">
    <location>
        <begin position="1164"/>
        <end position="1193"/>
    </location>
</feature>
<feature type="compositionally biased region" description="Low complexity" evidence="1">
    <location>
        <begin position="927"/>
        <end position="945"/>
    </location>
</feature>
<feature type="region of interest" description="Disordered" evidence="1">
    <location>
        <begin position="603"/>
        <end position="644"/>
    </location>
</feature>
<feature type="region of interest" description="Disordered" evidence="1">
    <location>
        <begin position="1"/>
        <end position="59"/>
    </location>
</feature>
<feature type="region of interest" description="Disordered" evidence="1">
    <location>
        <begin position="485"/>
        <end position="510"/>
    </location>
</feature>
<feature type="compositionally biased region" description="Polar residues" evidence="1">
    <location>
        <begin position="549"/>
        <end position="561"/>
    </location>
</feature>